<evidence type="ECO:0000256" key="1">
    <source>
        <dbReference type="ARBA" id="ARBA00022723"/>
    </source>
</evidence>
<dbReference type="InterPro" id="IPR000315">
    <property type="entry name" value="Znf_B-box"/>
</dbReference>
<sequence length="304" mass="35642">MKYLLLFIKLLGLFVCRHFTSLRGESMDSQLTRADKRRRKKKERKRKQRQLFAISTKTNSIVSENDKDSEESSVNEEERVSVTVPSICEECSENKVQYHCLDCKHYYCSSCYERIHRELIKEKRETHPNCIDLLEEKEREKSTPIVSQMEVLARNIGFVPSRSESHSTEEVKPICPQPKQHNGLRCKKCFELLVRDDEFLFAGGLLLVNPIILVKHGWKGLHEKGGVVFCKNMHNVGRLARATYANQGIPFYRLRGEKTTWEENYIKNPQFRDSEIIRNKPIGITRPLMPCELEELRQKESNRR</sequence>
<gene>
    <name evidence="8" type="ORF">GSBLH_T00001076001</name>
</gene>
<dbReference type="GeneID" id="24918355"/>
<keyword evidence="6" id="KW-0732">Signal</keyword>
<evidence type="ECO:0000256" key="4">
    <source>
        <dbReference type="PROSITE-ProRule" id="PRU00024"/>
    </source>
</evidence>
<name>D8LX20_BLAHO</name>
<evidence type="ECO:0000313" key="8">
    <source>
        <dbReference type="EMBL" id="CBK20815.2"/>
    </source>
</evidence>
<dbReference type="RefSeq" id="XP_012894863.1">
    <property type="nucleotide sequence ID" value="XM_013039409.1"/>
</dbReference>
<keyword evidence="2 4" id="KW-0863">Zinc-finger</keyword>
<dbReference type="InterPro" id="IPR038446">
    <property type="entry name" value="CEBP_ZZ_sf"/>
</dbReference>
<dbReference type="AlphaFoldDB" id="D8LX20"/>
<evidence type="ECO:0000256" key="3">
    <source>
        <dbReference type="ARBA" id="ARBA00022833"/>
    </source>
</evidence>
<reference evidence="8" key="1">
    <citation type="submission" date="2010-02" db="EMBL/GenBank/DDBJ databases">
        <title>Sequencing and annotation of the Blastocystis hominis genome.</title>
        <authorList>
            <person name="Wincker P."/>
        </authorList>
    </citation>
    <scope>NUCLEOTIDE SEQUENCE</scope>
    <source>
        <strain evidence="8">Singapore isolate B</strain>
    </source>
</reference>
<dbReference type="PROSITE" id="PS50119">
    <property type="entry name" value="ZF_BBOX"/>
    <property type="match status" value="1"/>
</dbReference>
<protein>
    <recommendedName>
        <fullName evidence="7">B box-type domain-containing protein</fullName>
    </recommendedName>
</protein>
<feature type="domain" description="B box-type" evidence="7">
    <location>
        <begin position="83"/>
        <end position="127"/>
    </location>
</feature>
<feature type="compositionally biased region" description="Basic residues" evidence="5">
    <location>
        <begin position="35"/>
        <end position="49"/>
    </location>
</feature>
<organism evidence="8">
    <name type="scientific">Blastocystis hominis</name>
    <dbReference type="NCBI Taxonomy" id="12968"/>
    <lineage>
        <taxon>Eukaryota</taxon>
        <taxon>Sar</taxon>
        <taxon>Stramenopiles</taxon>
        <taxon>Bigyra</taxon>
        <taxon>Opalozoa</taxon>
        <taxon>Opalinata</taxon>
        <taxon>Blastocystidae</taxon>
        <taxon>Blastocystis</taxon>
    </lineage>
</organism>
<accession>D8LX20</accession>
<keyword evidence="1" id="KW-0479">Metal-binding</keyword>
<dbReference type="CDD" id="cd19757">
    <property type="entry name" value="Bbox1"/>
    <property type="match status" value="1"/>
</dbReference>
<proteinExistence type="predicted"/>
<dbReference type="Gene3D" id="4.10.640.40">
    <property type="entry name" value="Cytoplasmic polyadenylation element-binding protein, ZZ domain"/>
    <property type="match status" value="1"/>
</dbReference>
<dbReference type="InParanoid" id="D8LX20"/>
<dbReference type="InterPro" id="IPR017907">
    <property type="entry name" value="Znf_RING_CS"/>
</dbReference>
<feature type="signal peptide" evidence="6">
    <location>
        <begin position="1"/>
        <end position="24"/>
    </location>
</feature>
<dbReference type="PROSITE" id="PS00518">
    <property type="entry name" value="ZF_RING_1"/>
    <property type="match status" value="1"/>
</dbReference>
<dbReference type="EMBL" id="FN668639">
    <property type="protein sequence ID" value="CBK20815.2"/>
    <property type="molecule type" value="Genomic_DNA"/>
</dbReference>
<feature type="chain" id="PRO_5003117621" description="B box-type domain-containing protein" evidence="6">
    <location>
        <begin position="25"/>
        <end position="304"/>
    </location>
</feature>
<evidence type="ECO:0000313" key="9">
    <source>
        <dbReference type="Proteomes" id="UP000008312"/>
    </source>
</evidence>
<evidence type="ECO:0000256" key="5">
    <source>
        <dbReference type="SAM" id="MobiDB-lite"/>
    </source>
</evidence>
<dbReference type="Proteomes" id="UP000008312">
    <property type="component" value="Unassembled WGS sequence"/>
</dbReference>
<feature type="region of interest" description="Disordered" evidence="5">
    <location>
        <begin position="30"/>
        <end position="49"/>
    </location>
</feature>
<dbReference type="GO" id="GO:0008270">
    <property type="term" value="F:zinc ion binding"/>
    <property type="evidence" value="ECO:0007669"/>
    <property type="project" value="UniProtKB-KW"/>
</dbReference>
<evidence type="ECO:0000256" key="6">
    <source>
        <dbReference type="SAM" id="SignalP"/>
    </source>
</evidence>
<keyword evidence="3" id="KW-0862">Zinc</keyword>
<dbReference type="OrthoDB" id="202454at2759"/>
<evidence type="ECO:0000259" key="7">
    <source>
        <dbReference type="PROSITE" id="PS50119"/>
    </source>
</evidence>
<keyword evidence="9" id="KW-1185">Reference proteome</keyword>
<evidence type="ECO:0000256" key="2">
    <source>
        <dbReference type="ARBA" id="ARBA00022771"/>
    </source>
</evidence>